<dbReference type="EMBL" id="MKKU01000533">
    <property type="protein sequence ID" value="RNF08560.1"/>
    <property type="molecule type" value="Genomic_DNA"/>
</dbReference>
<dbReference type="InterPro" id="IPR015425">
    <property type="entry name" value="FH2_Formin"/>
</dbReference>
<gene>
    <name evidence="3" type="ORF">Tco025E_07321</name>
</gene>
<feature type="region of interest" description="Disordered" evidence="1">
    <location>
        <begin position="384"/>
        <end position="483"/>
    </location>
</feature>
<evidence type="ECO:0000313" key="3">
    <source>
        <dbReference type="EMBL" id="RNF08560.1"/>
    </source>
</evidence>
<dbReference type="OrthoDB" id="26518at2759"/>
<evidence type="ECO:0000256" key="1">
    <source>
        <dbReference type="SAM" id="MobiDB-lite"/>
    </source>
</evidence>
<feature type="compositionally biased region" description="Basic and acidic residues" evidence="1">
    <location>
        <begin position="395"/>
        <end position="421"/>
    </location>
</feature>
<protein>
    <submittedName>
        <fullName evidence="3">Formin</fullName>
    </submittedName>
</protein>
<sequence length="483" mass="53857">MAKSKPAQTSITRTIPIEALRTVPNNSAFKSDNMVVLPEEYRKELIKDFKRTEPKPVEKKQEVVKEVILDPNRERNVGIVLQFLRLPIQTVEASVRMFDELTLGEEHVSGLAKIIPNAEDIQAINAWMKRNPKATTARLHQLSIPVRFFMMVTKIEFYAERLQCWNLKNEFKGRIDDLEVKIRRAMEGVSAAMDSPHLPRMLQFVLAVSNVLNTGSRFQGAKGFRITQLPQIIDFPTTNSKGVLLDHLIEIIDQQDPAVHRCTEELLPAVEHASNFDVPGVAGELKSLRARLQKCASLVRAIPDDKPWTTKLGKFIYTAFPALERVEQLMGELTAKIELMPVYFCENPASFQMNDTLRCLANFAKKYNAKRAQLLERQELLSEPKAAAAGNPRAATHDHGSRAAAEESRKEHPAPRVHEANAETQKNGPPSPLAPHTPARSNERGPPRDARWGGRRAEGLGNASNGISGFGGGGPESRVVLSQ</sequence>
<organism evidence="3 4">
    <name type="scientific">Trypanosoma conorhini</name>
    <dbReference type="NCBI Taxonomy" id="83891"/>
    <lineage>
        <taxon>Eukaryota</taxon>
        <taxon>Discoba</taxon>
        <taxon>Euglenozoa</taxon>
        <taxon>Kinetoplastea</taxon>
        <taxon>Metakinetoplastina</taxon>
        <taxon>Trypanosomatida</taxon>
        <taxon>Trypanosomatidae</taxon>
        <taxon>Trypanosoma</taxon>
    </lineage>
</organism>
<accession>A0A3R7L6F6</accession>
<name>A0A3R7L6F6_9TRYP</name>
<dbReference type="PROSITE" id="PS51444">
    <property type="entry name" value="FH2"/>
    <property type="match status" value="1"/>
</dbReference>
<dbReference type="SUPFAM" id="SSF101447">
    <property type="entry name" value="Formin homology 2 domain (FH2 domain)"/>
    <property type="match status" value="1"/>
</dbReference>
<dbReference type="InterPro" id="IPR051425">
    <property type="entry name" value="Formin_Homology"/>
</dbReference>
<dbReference type="Proteomes" id="UP000284403">
    <property type="component" value="Unassembled WGS sequence"/>
</dbReference>
<reference evidence="3 4" key="1">
    <citation type="journal article" date="2018" name="BMC Genomics">
        <title>Genomic comparison of Trypanosoma conorhini and Trypanosoma rangeli to Trypanosoma cruzi strains of high and low virulence.</title>
        <authorList>
            <person name="Bradwell K.R."/>
            <person name="Koparde V.N."/>
            <person name="Matveyev A.V."/>
            <person name="Serrano M.G."/>
            <person name="Alves J.M."/>
            <person name="Parikh H."/>
            <person name="Huang B."/>
            <person name="Lee V."/>
            <person name="Espinosa-Alvarez O."/>
            <person name="Ortiz P.A."/>
            <person name="Costa-Martins A.G."/>
            <person name="Teixeira M.M."/>
            <person name="Buck G.A."/>
        </authorList>
    </citation>
    <scope>NUCLEOTIDE SEQUENCE [LARGE SCALE GENOMIC DNA]</scope>
    <source>
        <strain evidence="3 4">025E</strain>
    </source>
</reference>
<feature type="domain" description="FH2" evidence="2">
    <location>
        <begin position="2"/>
        <end position="393"/>
    </location>
</feature>
<dbReference type="PANTHER" id="PTHR45725">
    <property type="entry name" value="FORMIN HOMOLOGY 2 FAMILY MEMBER"/>
    <property type="match status" value="1"/>
</dbReference>
<evidence type="ECO:0000313" key="4">
    <source>
        <dbReference type="Proteomes" id="UP000284403"/>
    </source>
</evidence>
<dbReference type="Pfam" id="PF02181">
    <property type="entry name" value="FH2"/>
    <property type="match status" value="1"/>
</dbReference>
<dbReference type="AlphaFoldDB" id="A0A3R7L6F6"/>
<dbReference type="PANTHER" id="PTHR45725:SF1">
    <property type="entry name" value="DISHEVELLED ASSOCIATED ACTIVATOR OF MORPHOGENESIS, ISOFORM D"/>
    <property type="match status" value="1"/>
</dbReference>
<comment type="caution">
    <text evidence="3">The sequence shown here is derived from an EMBL/GenBank/DDBJ whole genome shotgun (WGS) entry which is preliminary data.</text>
</comment>
<feature type="compositionally biased region" description="Basic and acidic residues" evidence="1">
    <location>
        <begin position="441"/>
        <end position="458"/>
    </location>
</feature>
<dbReference type="InterPro" id="IPR042201">
    <property type="entry name" value="FH2_Formin_sf"/>
</dbReference>
<dbReference type="RefSeq" id="XP_029225869.1">
    <property type="nucleotide sequence ID" value="XM_029374187.1"/>
</dbReference>
<dbReference type="GeneID" id="40320932"/>
<evidence type="ECO:0000259" key="2">
    <source>
        <dbReference type="PROSITE" id="PS51444"/>
    </source>
</evidence>
<proteinExistence type="predicted"/>
<dbReference type="SMART" id="SM00498">
    <property type="entry name" value="FH2"/>
    <property type="match status" value="1"/>
</dbReference>
<keyword evidence="4" id="KW-1185">Reference proteome</keyword>
<dbReference type="Gene3D" id="1.20.58.2220">
    <property type="entry name" value="Formin, FH2 domain"/>
    <property type="match status" value="1"/>
</dbReference>